<name>A0AA36AUC3_OCTVU</name>
<evidence type="ECO:0000256" key="1">
    <source>
        <dbReference type="PROSITE-ProRule" id="PRU00042"/>
    </source>
</evidence>
<protein>
    <submittedName>
        <fullName evidence="4">XP_036359282.1uncharacterized protein LOC115211581 isoform X1</fullName>
    </submittedName>
</protein>
<proteinExistence type="predicted"/>
<feature type="domain" description="C2H2-type" evidence="3">
    <location>
        <begin position="228"/>
        <end position="254"/>
    </location>
</feature>
<dbReference type="SMART" id="SM00355">
    <property type="entry name" value="ZnF_C2H2"/>
    <property type="match status" value="1"/>
</dbReference>
<evidence type="ECO:0000259" key="3">
    <source>
        <dbReference type="PROSITE" id="PS50157"/>
    </source>
</evidence>
<gene>
    <name evidence="4" type="ORF">OCTVUL_1B026159</name>
</gene>
<dbReference type="EMBL" id="OX597818">
    <property type="protein sequence ID" value="CAI9722461.1"/>
    <property type="molecule type" value="Genomic_DNA"/>
</dbReference>
<keyword evidence="2" id="KW-0175">Coiled coil</keyword>
<dbReference type="AlphaFoldDB" id="A0AA36AUC3"/>
<sequence length="254" mass="29430">MRNVKISAYTTSVHLRYNTERTTEKRYTTYAQFAIESFYTAACREKLNTTMACKTPETLEDIHYPTCEDSLSEKTSVSYQSYIALLDEMTNLRKIIDSCKNFSEKPVKFDACVQTTEALEYEDMLRCLASAYDAKQEDCKKLEMKLKDSEEIIKELYEKLDKVMQDLKSEKEECNHLKQLNMVTGTLNTMMASPSRSCSTASQLHSKPCRQPSELRVDCAPTSTVRNYECLVCQQTFNNEADLKEHQKRYHLNK</sequence>
<keyword evidence="1" id="KW-0479">Metal-binding</keyword>
<keyword evidence="5" id="KW-1185">Reference proteome</keyword>
<dbReference type="Gene3D" id="3.30.160.60">
    <property type="entry name" value="Classic Zinc Finger"/>
    <property type="match status" value="1"/>
</dbReference>
<dbReference type="Proteomes" id="UP001162480">
    <property type="component" value="Chromosome 5"/>
</dbReference>
<evidence type="ECO:0000256" key="2">
    <source>
        <dbReference type="SAM" id="Coils"/>
    </source>
</evidence>
<keyword evidence="1" id="KW-0862">Zinc</keyword>
<dbReference type="GO" id="GO:0008270">
    <property type="term" value="F:zinc ion binding"/>
    <property type="evidence" value="ECO:0007669"/>
    <property type="project" value="UniProtKB-KW"/>
</dbReference>
<keyword evidence="1" id="KW-0863">Zinc-finger</keyword>
<dbReference type="PROSITE" id="PS00028">
    <property type="entry name" value="ZINC_FINGER_C2H2_1"/>
    <property type="match status" value="1"/>
</dbReference>
<feature type="coiled-coil region" evidence="2">
    <location>
        <begin position="132"/>
        <end position="180"/>
    </location>
</feature>
<evidence type="ECO:0000313" key="4">
    <source>
        <dbReference type="EMBL" id="CAI9722461.1"/>
    </source>
</evidence>
<accession>A0AA36AUC3</accession>
<organism evidence="4 5">
    <name type="scientific">Octopus vulgaris</name>
    <name type="common">Common octopus</name>
    <dbReference type="NCBI Taxonomy" id="6645"/>
    <lineage>
        <taxon>Eukaryota</taxon>
        <taxon>Metazoa</taxon>
        <taxon>Spiralia</taxon>
        <taxon>Lophotrochozoa</taxon>
        <taxon>Mollusca</taxon>
        <taxon>Cephalopoda</taxon>
        <taxon>Coleoidea</taxon>
        <taxon>Octopodiformes</taxon>
        <taxon>Octopoda</taxon>
        <taxon>Incirrata</taxon>
        <taxon>Octopodidae</taxon>
        <taxon>Octopus</taxon>
    </lineage>
</organism>
<reference evidence="4" key="1">
    <citation type="submission" date="2023-08" db="EMBL/GenBank/DDBJ databases">
        <authorList>
            <person name="Alioto T."/>
            <person name="Alioto T."/>
            <person name="Gomez Garrido J."/>
        </authorList>
    </citation>
    <scope>NUCLEOTIDE SEQUENCE</scope>
</reference>
<dbReference type="PROSITE" id="PS50157">
    <property type="entry name" value="ZINC_FINGER_C2H2_2"/>
    <property type="match status" value="1"/>
</dbReference>
<evidence type="ECO:0000313" key="5">
    <source>
        <dbReference type="Proteomes" id="UP001162480"/>
    </source>
</evidence>
<dbReference type="InterPro" id="IPR013087">
    <property type="entry name" value="Znf_C2H2_type"/>
</dbReference>